<keyword evidence="3 5" id="KW-0697">Rotamase</keyword>
<dbReference type="PROSITE" id="PS51257">
    <property type="entry name" value="PROKAR_LIPOPROTEIN"/>
    <property type="match status" value="1"/>
</dbReference>
<dbReference type="FunFam" id="3.10.50.40:FF:000049">
    <property type="entry name" value="Peptidyl-prolyl cis-trans isomerase"/>
    <property type="match status" value="1"/>
</dbReference>
<dbReference type="Gene3D" id="3.10.50.40">
    <property type="match status" value="1"/>
</dbReference>
<dbReference type="PANTHER" id="PTHR43811:SF23">
    <property type="entry name" value="FKBP-TYPE 22 KDA PEPTIDYL-PROLYL CIS-TRANS ISOMERASE"/>
    <property type="match status" value="1"/>
</dbReference>
<evidence type="ECO:0000313" key="9">
    <source>
        <dbReference type="EMBL" id="CAP51748.2"/>
    </source>
</evidence>
<evidence type="ECO:0000256" key="6">
    <source>
        <dbReference type="RuleBase" id="RU003915"/>
    </source>
</evidence>
<comment type="similarity">
    <text evidence="2 6">Belongs to the FKBP-type PPIase family.</text>
</comment>
<dbReference type="GO" id="GO:0003755">
    <property type="term" value="F:peptidyl-prolyl cis-trans isomerase activity"/>
    <property type="evidence" value="ECO:0007669"/>
    <property type="project" value="UniProtKB-UniRule"/>
</dbReference>
<evidence type="ECO:0000256" key="3">
    <source>
        <dbReference type="ARBA" id="ARBA00023110"/>
    </source>
</evidence>
<dbReference type="EMBL" id="AM920689">
    <property type="protein sequence ID" value="CAP51748.2"/>
    <property type="molecule type" value="Genomic_DNA"/>
</dbReference>
<reference evidence="9 10" key="1">
    <citation type="journal article" date="2008" name="J. Biotechnol.">
        <title>The genome of Xanthomonas campestris pv. campestris B100 and its use for the reconstruction of metabolic pathways involved in xanthan biosynthesis.</title>
        <authorList>
            <person name="Vorholter F.J."/>
            <person name="Schneiker S."/>
            <person name="Goesmann A."/>
            <person name="Krause L."/>
            <person name="Bekel T."/>
            <person name="Kaiser O."/>
            <person name="Linke B."/>
            <person name="Patschkowski T."/>
            <person name="Ruckert C."/>
            <person name="Schmid J."/>
            <person name="Sidhu V.K."/>
            <person name="Sieber V."/>
            <person name="Tauch A."/>
            <person name="Watt S.A."/>
            <person name="Weisshaar B."/>
            <person name="Becker A."/>
            <person name="Niehaus K."/>
            <person name="Puhler A."/>
        </authorList>
    </citation>
    <scope>NUCLEOTIDE SEQUENCE [LARGE SCALE GENOMIC DNA]</scope>
    <source>
        <strain evidence="9 10">B100</strain>
    </source>
</reference>
<feature type="domain" description="PPIase FKBP-type" evidence="8">
    <location>
        <begin position="50"/>
        <end position="145"/>
    </location>
</feature>
<sequence length="147" mass="15614">MDHAMRLFLTLCAALLLASCAPALPPSGGTIAAFERIDRTVGTGTEATPNALVTVHYTGWLYDEKAADKHGKKFDSSLDRAEPFQFVLGGRQVIRGWDEGVAGMRVGGKRTLMIPPEFGYGDKGAGGVIPPGASLVFDVELLGVQPR</sequence>
<dbReference type="Proteomes" id="UP000001188">
    <property type="component" value="Chromosome"/>
</dbReference>
<dbReference type="InterPro" id="IPR001179">
    <property type="entry name" value="PPIase_FKBP_dom"/>
</dbReference>
<dbReference type="PROSITE" id="PS50059">
    <property type="entry name" value="FKBP_PPIASE"/>
    <property type="match status" value="1"/>
</dbReference>
<comment type="catalytic activity">
    <reaction evidence="1 5 6">
        <text>[protein]-peptidylproline (omega=180) = [protein]-peptidylproline (omega=0)</text>
        <dbReference type="Rhea" id="RHEA:16237"/>
        <dbReference type="Rhea" id="RHEA-COMP:10747"/>
        <dbReference type="Rhea" id="RHEA-COMP:10748"/>
        <dbReference type="ChEBI" id="CHEBI:83833"/>
        <dbReference type="ChEBI" id="CHEBI:83834"/>
        <dbReference type="EC" id="5.2.1.8"/>
    </reaction>
</comment>
<feature type="signal peptide" evidence="7">
    <location>
        <begin position="1"/>
        <end position="23"/>
    </location>
</feature>
<evidence type="ECO:0000256" key="5">
    <source>
        <dbReference type="PROSITE-ProRule" id="PRU00277"/>
    </source>
</evidence>
<evidence type="ECO:0000313" key="10">
    <source>
        <dbReference type="Proteomes" id="UP000001188"/>
    </source>
</evidence>
<name>B0RTI4_XANCB</name>
<dbReference type="InterPro" id="IPR046357">
    <property type="entry name" value="PPIase_dom_sf"/>
</dbReference>
<keyword evidence="4 5" id="KW-0413">Isomerase</keyword>
<evidence type="ECO:0000256" key="1">
    <source>
        <dbReference type="ARBA" id="ARBA00000971"/>
    </source>
</evidence>
<evidence type="ECO:0000256" key="7">
    <source>
        <dbReference type="SAM" id="SignalP"/>
    </source>
</evidence>
<dbReference type="Pfam" id="PF00254">
    <property type="entry name" value="FKBP_C"/>
    <property type="match status" value="1"/>
</dbReference>
<protein>
    <recommendedName>
        <fullName evidence="6">Peptidyl-prolyl cis-trans isomerase</fullName>
        <ecNumber evidence="6">5.2.1.8</ecNumber>
    </recommendedName>
</protein>
<organism evidence="9 10">
    <name type="scientific">Xanthomonas campestris pv. campestris (strain B100)</name>
    <dbReference type="NCBI Taxonomy" id="509169"/>
    <lineage>
        <taxon>Bacteria</taxon>
        <taxon>Pseudomonadati</taxon>
        <taxon>Pseudomonadota</taxon>
        <taxon>Gammaproteobacteria</taxon>
        <taxon>Lysobacterales</taxon>
        <taxon>Lysobacteraceae</taxon>
        <taxon>Xanthomonas</taxon>
    </lineage>
</organism>
<accession>B0RTI4</accession>
<gene>
    <name evidence="9" type="primary">fkpA2</name>
    <name evidence="9" type="ORF">XCCB100_2389</name>
</gene>
<dbReference type="EC" id="5.2.1.8" evidence="6"/>
<proteinExistence type="inferred from homology"/>
<evidence type="ECO:0000259" key="8">
    <source>
        <dbReference type="PROSITE" id="PS50059"/>
    </source>
</evidence>
<dbReference type="PANTHER" id="PTHR43811">
    <property type="entry name" value="FKBP-TYPE PEPTIDYL-PROLYL CIS-TRANS ISOMERASE FKPA"/>
    <property type="match status" value="1"/>
</dbReference>
<keyword evidence="7" id="KW-0732">Signal</keyword>
<dbReference type="AlphaFoldDB" id="B0RTI4"/>
<dbReference type="KEGG" id="xca:xcc-b100_2389"/>
<feature type="chain" id="PRO_5010881458" description="Peptidyl-prolyl cis-trans isomerase" evidence="7">
    <location>
        <begin position="24"/>
        <end position="147"/>
    </location>
</feature>
<evidence type="ECO:0000256" key="2">
    <source>
        <dbReference type="ARBA" id="ARBA00006577"/>
    </source>
</evidence>
<dbReference type="SUPFAM" id="SSF54534">
    <property type="entry name" value="FKBP-like"/>
    <property type="match status" value="1"/>
</dbReference>
<evidence type="ECO:0000256" key="4">
    <source>
        <dbReference type="ARBA" id="ARBA00023235"/>
    </source>
</evidence>